<name>A0A7L4UPI1_BALHA</name>
<feature type="transmembrane region" description="Helical" evidence="7">
    <location>
        <begin position="151"/>
        <end position="176"/>
    </location>
</feature>
<evidence type="ECO:0000256" key="4">
    <source>
        <dbReference type="ARBA" id="ARBA00022692"/>
    </source>
</evidence>
<keyword evidence="9" id="KW-1185">Reference proteome</keyword>
<dbReference type="Proteomes" id="UP000251835">
    <property type="component" value="Unassembled WGS sequence"/>
</dbReference>
<evidence type="ECO:0000313" key="8">
    <source>
        <dbReference type="EMBL" id="PVX51018.1"/>
    </source>
</evidence>
<protein>
    <submittedName>
        <fullName evidence="8">Xanthine/uracil permease</fullName>
    </submittedName>
</protein>
<dbReference type="GO" id="GO:0005886">
    <property type="term" value="C:plasma membrane"/>
    <property type="evidence" value="ECO:0007669"/>
    <property type="project" value="TreeGrafter"/>
</dbReference>
<keyword evidence="3" id="KW-0813">Transport</keyword>
<proteinExistence type="inferred from homology"/>
<feature type="transmembrane region" description="Helical" evidence="7">
    <location>
        <begin position="228"/>
        <end position="246"/>
    </location>
</feature>
<dbReference type="GO" id="GO:0042907">
    <property type="term" value="F:xanthine transmembrane transporter activity"/>
    <property type="evidence" value="ECO:0007669"/>
    <property type="project" value="TreeGrafter"/>
</dbReference>
<reference evidence="8 9" key="1">
    <citation type="submission" date="2018-05" db="EMBL/GenBank/DDBJ databases">
        <title>Genomic Encyclopedia of Type Strains, Phase IV (KMG-IV): sequencing the most valuable type-strain genomes for metagenomic binning, comparative biology and taxonomic classification.</title>
        <authorList>
            <person name="Goeker M."/>
        </authorList>
    </citation>
    <scope>NUCLEOTIDE SEQUENCE [LARGE SCALE GENOMIC DNA]</scope>
    <source>
        <strain evidence="8 9">DSM 28579</strain>
    </source>
</reference>
<evidence type="ECO:0000256" key="3">
    <source>
        <dbReference type="ARBA" id="ARBA00022448"/>
    </source>
</evidence>
<feature type="transmembrane region" description="Helical" evidence="7">
    <location>
        <begin position="100"/>
        <end position="117"/>
    </location>
</feature>
<keyword evidence="4 7" id="KW-0812">Transmembrane</keyword>
<keyword evidence="6 7" id="KW-0472">Membrane</keyword>
<gene>
    <name evidence="8" type="ORF">C7377_1351</name>
</gene>
<evidence type="ECO:0000256" key="2">
    <source>
        <dbReference type="ARBA" id="ARBA00008821"/>
    </source>
</evidence>
<comment type="caution">
    <text evidence="8">The sequence shown here is derived from an EMBL/GenBank/DDBJ whole genome shotgun (WGS) entry which is preliminary data.</text>
</comment>
<evidence type="ECO:0000256" key="7">
    <source>
        <dbReference type="SAM" id="Phobius"/>
    </source>
</evidence>
<dbReference type="NCBIfam" id="NF037981">
    <property type="entry name" value="NCS2_1"/>
    <property type="match status" value="1"/>
</dbReference>
<evidence type="ECO:0000256" key="6">
    <source>
        <dbReference type="ARBA" id="ARBA00023136"/>
    </source>
</evidence>
<feature type="transmembrane region" description="Helical" evidence="7">
    <location>
        <begin position="308"/>
        <end position="331"/>
    </location>
</feature>
<accession>A0A7L4UPI1</accession>
<feature type="transmembrane region" description="Helical" evidence="7">
    <location>
        <begin position="50"/>
        <end position="70"/>
    </location>
</feature>
<dbReference type="PANTHER" id="PTHR42810">
    <property type="entry name" value="PURINE PERMEASE C1399.01C-RELATED"/>
    <property type="match status" value="1"/>
</dbReference>
<keyword evidence="5 7" id="KW-1133">Transmembrane helix</keyword>
<feature type="transmembrane region" description="Helical" evidence="7">
    <location>
        <begin position="21"/>
        <end position="44"/>
    </location>
</feature>
<evidence type="ECO:0000313" key="9">
    <source>
        <dbReference type="Proteomes" id="UP000251835"/>
    </source>
</evidence>
<dbReference type="InterPro" id="IPR006043">
    <property type="entry name" value="NCS2"/>
</dbReference>
<dbReference type="OrthoDB" id="9805749at2"/>
<feature type="transmembrane region" description="Helical" evidence="7">
    <location>
        <begin position="337"/>
        <end position="357"/>
    </location>
</feature>
<comment type="subcellular location">
    <subcellularLocation>
        <location evidence="1">Membrane</location>
        <topology evidence="1">Multi-pass membrane protein</topology>
    </subcellularLocation>
</comment>
<dbReference type="RefSeq" id="WP_116496563.1">
    <property type="nucleotide sequence ID" value="NZ_QENZ01000004.1"/>
</dbReference>
<dbReference type="EMBL" id="QENZ01000004">
    <property type="protein sequence ID" value="PVX51018.1"/>
    <property type="molecule type" value="Genomic_DNA"/>
</dbReference>
<organism evidence="8 9">
    <name type="scientific">Balneicella halophila</name>
    <dbReference type="NCBI Taxonomy" id="1537566"/>
    <lineage>
        <taxon>Bacteria</taxon>
        <taxon>Pseudomonadati</taxon>
        <taxon>Bacteroidota</taxon>
        <taxon>Bacteroidia</taxon>
        <taxon>Bacteroidales</taxon>
        <taxon>Balneicellaceae</taxon>
        <taxon>Balneicella</taxon>
    </lineage>
</organism>
<evidence type="ECO:0000256" key="1">
    <source>
        <dbReference type="ARBA" id="ARBA00004141"/>
    </source>
</evidence>
<feature type="transmembrane region" description="Helical" evidence="7">
    <location>
        <begin position="400"/>
        <end position="420"/>
    </location>
</feature>
<feature type="transmembrane region" description="Helical" evidence="7">
    <location>
        <begin position="369"/>
        <end position="385"/>
    </location>
</feature>
<dbReference type="Pfam" id="PF00860">
    <property type="entry name" value="Xan_ur_permease"/>
    <property type="match status" value="1"/>
</dbReference>
<dbReference type="PANTHER" id="PTHR42810:SF1">
    <property type="entry name" value="PURINE PERMEASE YWDJ-RELATED"/>
    <property type="match status" value="1"/>
</dbReference>
<comment type="similarity">
    <text evidence="2">Belongs to the nucleobase:cation symporter-2 (NCS2) (TC 2.A.40) family.</text>
</comment>
<feature type="transmembrane region" description="Helical" evidence="7">
    <location>
        <begin position="124"/>
        <end position="145"/>
    </location>
</feature>
<dbReference type="AlphaFoldDB" id="A0A7L4UPI1"/>
<sequence>MSKLRYDIDEKLPSLPMILYGLQWFLVTIPSILIVGAIVAQFHYESIADQIFYTQRLLGIVGFALVVQILWGHRLPIVIGPASVLLIGILSSQADKISEIYTAILIGGVLVFLTSYIKPILNRIPLIFTSRIVIVILALIAFTLMPTIIDLVFSGGLAPLGALSFGLIGLFILILLNKFLQGIWKSTVVLWGLIFGALAYYFVLGIPVDNTVNKGEVSSSWTVFPLRFDIGIILSFIFCYLALFINELGSIQGVAKAIDAKSVDESTESGLRVTGLANALSGIFGVIGTVDFSFSPGVIMSTGCASRYALLPAGIALILIAFFPPLIEIFLLIPNPVMGFVFLFLMTSQLGAALQMIPTNKAVKSFEQSLIIAIPLLIAIFIAFLPKEIQNAIPTILKPILSNAFVMGVIVVLLSEHFIFKKKKNKEV</sequence>
<evidence type="ECO:0000256" key="5">
    <source>
        <dbReference type="ARBA" id="ARBA00022989"/>
    </source>
</evidence>
<feature type="transmembrane region" description="Helical" evidence="7">
    <location>
        <begin position="188"/>
        <end position="208"/>
    </location>
</feature>